<proteinExistence type="inferred from homology"/>
<dbReference type="UniPathway" id="UPA00148"/>
<gene>
    <name evidence="9" type="ORF">J422_04078</name>
</gene>
<dbReference type="GO" id="GO:0030788">
    <property type="term" value="F:precorrin-2 C20-methyltransferase activity"/>
    <property type="evidence" value="ECO:0007669"/>
    <property type="project" value="InterPro"/>
</dbReference>
<dbReference type="GO" id="GO:0009236">
    <property type="term" value="P:cobalamin biosynthetic process"/>
    <property type="evidence" value="ECO:0007669"/>
    <property type="project" value="UniProtKB-UniRule"/>
</dbReference>
<dbReference type="STRING" id="1069083.GCA_000371805_00729"/>
<dbReference type="EMBL" id="APMM01000026">
    <property type="protein sequence ID" value="ENN96133.1"/>
    <property type="molecule type" value="Genomic_DNA"/>
</dbReference>
<evidence type="ECO:0000313" key="10">
    <source>
        <dbReference type="Proteomes" id="UP000053695"/>
    </source>
</evidence>
<dbReference type="NCBIfam" id="TIGR01467">
    <property type="entry name" value="cobI_cbiL"/>
    <property type="match status" value="1"/>
</dbReference>
<evidence type="ECO:0000256" key="2">
    <source>
        <dbReference type="ARBA" id="ARBA00005879"/>
    </source>
</evidence>
<evidence type="ECO:0000256" key="1">
    <source>
        <dbReference type="ARBA" id="ARBA00004953"/>
    </source>
</evidence>
<dbReference type="Gene3D" id="3.40.1010.10">
    <property type="entry name" value="Cobalt-precorrin-4 Transmethylase, Domain 1"/>
    <property type="match status" value="1"/>
</dbReference>
<keyword evidence="6" id="KW-0949">S-adenosyl-L-methionine</keyword>
<dbReference type="PATRIC" id="fig|1069083.5.peg.799"/>
<dbReference type="SUPFAM" id="SSF53790">
    <property type="entry name" value="Tetrapyrrole methylase"/>
    <property type="match status" value="1"/>
</dbReference>
<dbReference type="InterPro" id="IPR035996">
    <property type="entry name" value="4pyrrol_Methylase_sf"/>
</dbReference>
<evidence type="ECO:0000256" key="3">
    <source>
        <dbReference type="ARBA" id="ARBA00022573"/>
    </source>
</evidence>
<dbReference type="CDD" id="cd11645">
    <property type="entry name" value="Precorrin_2_C20_MT"/>
    <property type="match status" value="1"/>
</dbReference>
<evidence type="ECO:0000256" key="6">
    <source>
        <dbReference type="ARBA" id="ARBA00022691"/>
    </source>
</evidence>
<comment type="caution">
    <text evidence="9">The sequence shown here is derived from an EMBL/GenBank/DDBJ whole genome shotgun (WGS) entry which is preliminary data.</text>
</comment>
<protein>
    <submittedName>
        <fullName evidence="9">Precorrin-2 C20-methyltransferase</fullName>
    </submittedName>
</protein>
<reference evidence="9 10" key="1">
    <citation type="journal article" date="2013" name="Genome Announc.">
        <title>Draft Genome Sequence of a Highly Flagellated, Fast-Swimming Archaeon, Methanocaldococcus villosus Strain KIN24-T80 (DSM 22612).</title>
        <authorList>
            <person name="Thennarasu S."/>
            <person name="Polireddy D."/>
            <person name="Antony A."/>
            <person name="Yada M.R."/>
            <person name="Algarawi S."/>
            <person name="Sivakumar N."/>
        </authorList>
    </citation>
    <scope>NUCLEOTIDE SEQUENCE [LARGE SCALE GENOMIC DNA]</scope>
    <source>
        <strain evidence="9 10">KIN24-T80</strain>
    </source>
</reference>
<sequence length="228" mass="26117">MPLKKVYGVGVGPGDRELITLKALRVLKEVNKVFVPISKLGRRSLAYEIIKDFIKDKHIEELLFPMVKDKNKLKSYWDEALRKILKEDGEVAIVTIGDPTLYSTFSYLWKLLKENGVEVEVINGVSSIFASAKALNMPLVEGDEKLCILPQGKDLYKYIDEFDTIIVMKTKNLKECLKDIMNRDDILIGLVKKASFNDEKVFFGKIKDAKFEEFNDYLSMAIIKKVKE</sequence>
<keyword evidence="5 9" id="KW-0808">Transferase</keyword>
<dbReference type="InterPro" id="IPR014776">
    <property type="entry name" value="4pyrrole_Mease_sub2"/>
</dbReference>
<dbReference type="GO" id="GO:0032259">
    <property type="term" value="P:methylation"/>
    <property type="evidence" value="ECO:0007669"/>
    <property type="project" value="UniProtKB-KW"/>
</dbReference>
<dbReference type="InterPro" id="IPR000878">
    <property type="entry name" value="4pyrrol_Mease"/>
</dbReference>
<evidence type="ECO:0000256" key="7">
    <source>
        <dbReference type="PIRNR" id="PIRNR036427"/>
    </source>
</evidence>
<evidence type="ECO:0000313" key="9">
    <source>
        <dbReference type="EMBL" id="ENN96133.1"/>
    </source>
</evidence>
<evidence type="ECO:0000256" key="5">
    <source>
        <dbReference type="ARBA" id="ARBA00022679"/>
    </source>
</evidence>
<dbReference type="RefSeq" id="WP_004591537.1">
    <property type="nucleotide sequence ID" value="NZ_APMM01000026.1"/>
</dbReference>
<accession>N6V1I4</accession>
<dbReference type="PANTHER" id="PTHR43467:SF2">
    <property type="entry name" value="COBALT-PRECORRIN-2 C(20)-METHYLTRANSFERASE"/>
    <property type="match status" value="1"/>
</dbReference>
<evidence type="ECO:0000259" key="8">
    <source>
        <dbReference type="Pfam" id="PF00590"/>
    </source>
</evidence>
<dbReference type="PANTHER" id="PTHR43467">
    <property type="entry name" value="COBALT-PRECORRIN-2 C(20)-METHYLTRANSFERASE"/>
    <property type="match status" value="1"/>
</dbReference>
<dbReference type="Proteomes" id="UP000053695">
    <property type="component" value="Unassembled WGS sequence"/>
</dbReference>
<dbReference type="Gene3D" id="3.30.950.10">
    <property type="entry name" value="Methyltransferase, Cobalt-precorrin-4 Transmethylase, Domain 2"/>
    <property type="match status" value="1"/>
</dbReference>
<dbReference type="InterPro" id="IPR006364">
    <property type="entry name" value="CobI/CbiL/CobIJ_dom"/>
</dbReference>
<dbReference type="AlphaFoldDB" id="N6V1I4"/>
<dbReference type="InterPro" id="IPR014777">
    <property type="entry name" value="4pyrrole_Mease_sub1"/>
</dbReference>
<dbReference type="InterPro" id="IPR012382">
    <property type="entry name" value="CobI/CbiL"/>
</dbReference>
<keyword evidence="3" id="KW-0169">Cobalamin biosynthesis</keyword>
<name>N6V1I4_9EURY</name>
<organism evidence="9 10">
    <name type="scientific">Methanocaldococcus villosus KIN24-T80</name>
    <dbReference type="NCBI Taxonomy" id="1069083"/>
    <lineage>
        <taxon>Archaea</taxon>
        <taxon>Methanobacteriati</taxon>
        <taxon>Methanobacteriota</taxon>
        <taxon>Methanomada group</taxon>
        <taxon>Methanococci</taxon>
        <taxon>Methanococcales</taxon>
        <taxon>Methanocaldococcaceae</taxon>
        <taxon>Methanocaldococcus</taxon>
    </lineage>
</organism>
<evidence type="ECO:0000256" key="4">
    <source>
        <dbReference type="ARBA" id="ARBA00022603"/>
    </source>
</evidence>
<dbReference type="OrthoDB" id="23546at2157"/>
<comment type="pathway">
    <text evidence="1">Cofactor biosynthesis; adenosylcobalamin biosynthesis.</text>
</comment>
<comment type="similarity">
    <text evidence="2 7">Belongs to the precorrin methyltransferase family.</text>
</comment>
<dbReference type="Pfam" id="PF00590">
    <property type="entry name" value="TP_methylase"/>
    <property type="match status" value="1"/>
</dbReference>
<feature type="domain" description="Tetrapyrrole methylase" evidence="8">
    <location>
        <begin position="5"/>
        <end position="209"/>
    </location>
</feature>
<keyword evidence="4 9" id="KW-0489">Methyltransferase</keyword>
<keyword evidence="10" id="KW-1185">Reference proteome</keyword>
<dbReference type="PIRSF" id="PIRSF036427">
    <property type="entry name" value="Precrrn-2_mtase"/>
    <property type="match status" value="1"/>
</dbReference>